<accession>A0A2M4DJM2</accession>
<reference evidence="2" key="1">
    <citation type="submission" date="2018-01" db="EMBL/GenBank/DDBJ databases">
        <title>An insight into the sialome of Amazonian anophelines.</title>
        <authorList>
            <person name="Ribeiro J.M."/>
            <person name="Scarpassa V."/>
            <person name="Calvo E."/>
        </authorList>
    </citation>
    <scope>NUCLEOTIDE SEQUENCE</scope>
</reference>
<feature type="signal peptide" evidence="1">
    <location>
        <begin position="1"/>
        <end position="17"/>
    </location>
</feature>
<evidence type="ECO:0000256" key="1">
    <source>
        <dbReference type="SAM" id="SignalP"/>
    </source>
</evidence>
<organism evidence="2">
    <name type="scientific">Anopheles darlingi</name>
    <name type="common">Mosquito</name>
    <dbReference type="NCBI Taxonomy" id="43151"/>
    <lineage>
        <taxon>Eukaryota</taxon>
        <taxon>Metazoa</taxon>
        <taxon>Ecdysozoa</taxon>
        <taxon>Arthropoda</taxon>
        <taxon>Hexapoda</taxon>
        <taxon>Insecta</taxon>
        <taxon>Pterygota</taxon>
        <taxon>Neoptera</taxon>
        <taxon>Endopterygota</taxon>
        <taxon>Diptera</taxon>
        <taxon>Nematocera</taxon>
        <taxon>Culicoidea</taxon>
        <taxon>Culicidae</taxon>
        <taxon>Anophelinae</taxon>
        <taxon>Anopheles</taxon>
    </lineage>
</organism>
<dbReference type="EMBL" id="GGFL01013564">
    <property type="protein sequence ID" value="MBW77742.1"/>
    <property type="molecule type" value="Transcribed_RNA"/>
</dbReference>
<proteinExistence type="predicted"/>
<feature type="chain" id="PRO_5014727573" evidence="1">
    <location>
        <begin position="18"/>
        <end position="116"/>
    </location>
</feature>
<protein>
    <submittedName>
        <fullName evidence="2">Putative secreted protein</fullName>
    </submittedName>
</protein>
<evidence type="ECO:0000313" key="2">
    <source>
        <dbReference type="EMBL" id="MBW77742.1"/>
    </source>
</evidence>
<name>A0A2M4DJM2_ANODA</name>
<keyword evidence="1" id="KW-0732">Signal</keyword>
<dbReference type="AlphaFoldDB" id="A0A2M4DJM2"/>
<sequence>MLLLVARAVLVVVDVECLSLSSLSSFSFECGWFAGPGRTAGEPTWMDGMMSSVWQLRCTGTTPSPVAPSTRSIDPIETTAGWRRIGWSVPGFPWVAIFTFPSRKYRHPTTDGTYML</sequence>